<feature type="compositionally biased region" description="Polar residues" evidence="9">
    <location>
        <begin position="244"/>
        <end position="263"/>
    </location>
</feature>
<dbReference type="AlphaFoldDB" id="A0A443SET9"/>
<evidence type="ECO:0000256" key="5">
    <source>
        <dbReference type="ARBA" id="ARBA00023125"/>
    </source>
</evidence>
<evidence type="ECO:0000256" key="3">
    <source>
        <dbReference type="ARBA" id="ARBA00022703"/>
    </source>
</evidence>
<dbReference type="GO" id="GO:0000981">
    <property type="term" value="F:DNA-binding transcription factor activity, RNA polymerase II-specific"/>
    <property type="evidence" value="ECO:0007669"/>
    <property type="project" value="TreeGrafter"/>
</dbReference>
<keyword evidence="3" id="KW-0053">Apoptosis</keyword>
<dbReference type="PANTHER" id="PTHR13580:SF9">
    <property type="entry name" value="AXIN1 UP-REGULATED 1, ISOFORM A"/>
    <property type="match status" value="1"/>
</dbReference>
<evidence type="ECO:0000256" key="8">
    <source>
        <dbReference type="ARBA" id="ARBA00023242"/>
    </source>
</evidence>
<keyword evidence="5" id="KW-0238">DNA-binding</keyword>
<keyword evidence="7" id="KW-0804">Transcription</keyword>
<feature type="domain" description="Cysteine/serine-rich nuclear protein N-terminal" evidence="10">
    <location>
        <begin position="289"/>
        <end position="499"/>
    </location>
</feature>
<sequence>MCSKRKIDEDLILMDSEVPAYFQSDNELKEPSRKFARVCCIEYNKDLHSENVYSSGDSNENEITKSDVDELFTVIVELVEHLVTETHEKHNNYSAGTLTVNNTLNNGSCNIRFIEKNNHSICYDNSDYFPITSLSADDKLLKKAMDKIELVPVVNSAPCQPSVNDITLFKTVSEGELRLTCLDNDSTASEVDVVGTDSEDQCVLNAVEFHNDTSQSTNLNSVNVASVTDDSSNSMSGSSIASDVSQEAPTTSSSMTGNVSADSSETENETCETLRKLRGALKAPGMKRNKKSVNFTNVTVYYFPRSQGFTCVPSQGGSTLGMDYRHCHIKCFSLDDHAEEKKQVHKNILLRQKKFAKQYQKHHAASTSESDEDSNDDVSDISESELEMDSCYFLQPVPIRQRRALLRASGVRKIESLEKEECRDIRASREYCGCECRIYCDPETCQCSLAGIKCQVDRLSFPCGCTRDGCGNLNGRVEFNPLRVRTHFIHTLMRLELERKNEQQVEEFQAQSSGDSSDSSSNFALNPHYVISTASNVSFNPSAVITSGESFLPLLTSNSSNASIPEGCSNSTTKETVNCNSSPVTRPTTEGDIYASPFSPDDSSYSENSDCTCDDYDSDSVNVKSLKMSTCDSPQINVVGTRSIDTSMLPFSNVTAETTEDNSARNERGNSLSITGFTTSPFVSHTTSSFVGVPSSLRSLVSHIPSGQSAVTFIPHHYNYHEVYNNQYISTQPPSECQTATNVHTNHSAEEDHHYTDLSQSIASSMSAESISGLLSAANIVKDLRLINPLTVVPASPISVHSGDAVTQNSEKSSHSGSANNQLPEKECVQETTPKSQLTGQQHEELIENFGEIIKKTMVETVTA</sequence>
<keyword evidence="6" id="KW-0010">Activator</keyword>
<evidence type="ECO:0000313" key="11">
    <source>
        <dbReference type="EMBL" id="RWS26043.1"/>
    </source>
</evidence>
<comment type="caution">
    <text evidence="11">The sequence shown here is derived from an EMBL/GenBank/DDBJ whole genome shotgun (WGS) entry which is preliminary data.</text>
</comment>
<feature type="compositionally biased region" description="Polar residues" evidence="9">
    <location>
        <begin position="562"/>
        <end position="588"/>
    </location>
</feature>
<feature type="region of interest" description="Disordered" evidence="9">
    <location>
        <begin position="802"/>
        <end position="840"/>
    </location>
</feature>
<name>A0A443SET9_9ACAR</name>
<dbReference type="GO" id="GO:0006915">
    <property type="term" value="P:apoptotic process"/>
    <property type="evidence" value="ECO:0007669"/>
    <property type="project" value="UniProtKB-KW"/>
</dbReference>
<comment type="similarity">
    <text evidence="2">Belongs to the AXUD1 family.</text>
</comment>
<keyword evidence="12" id="KW-1185">Reference proteome</keyword>
<dbReference type="GO" id="GO:0005634">
    <property type="term" value="C:nucleus"/>
    <property type="evidence" value="ECO:0007669"/>
    <property type="project" value="UniProtKB-SubCell"/>
</dbReference>
<evidence type="ECO:0000313" key="12">
    <source>
        <dbReference type="Proteomes" id="UP000288716"/>
    </source>
</evidence>
<dbReference type="Pfam" id="PF16019">
    <property type="entry name" value="CSRNP_N"/>
    <property type="match status" value="1"/>
</dbReference>
<feature type="compositionally biased region" description="Polar residues" evidence="9">
    <location>
        <begin position="830"/>
        <end position="840"/>
    </location>
</feature>
<dbReference type="Proteomes" id="UP000288716">
    <property type="component" value="Unassembled WGS sequence"/>
</dbReference>
<dbReference type="PANTHER" id="PTHR13580">
    <property type="entry name" value="TGF-BETA INDUCED APOPTOSIS PROTEIN"/>
    <property type="match status" value="1"/>
</dbReference>
<dbReference type="GO" id="GO:0043565">
    <property type="term" value="F:sequence-specific DNA binding"/>
    <property type="evidence" value="ECO:0007669"/>
    <property type="project" value="TreeGrafter"/>
</dbReference>
<feature type="compositionally biased region" description="Low complexity" evidence="9">
    <location>
        <begin position="228"/>
        <end position="243"/>
    </location>
</feature>
<accession>A0A443SET9</accession>
<dbReference type="VEuPathDB" id="VectorBase:LDEU005997"/>
<dbReference type="InterPro" id="IPR023260">
    <property type="entry name" value="Cys/Ser-rich_nuc_prot"/>
</dbReference>
<dbReference type="PRINTS" id="PR02031">
    <property type="entry name" value="CYSSERRICHNP"/>
</dbReference>
<evidence type="ECO:0000256" key="4">
    <source>
        <dbReference type="ARBA" id="ARBA00023015"/>
    </source>
</evidence>
<comment type="subcellular location">
    <subcellularLocation>
        <location evidence="1">Nucleus</location>
    </subcellularLocation>
</comment>
<organism evidence="11 12">
    <name type="scientific">Leptotrombidium deliense</name>
    <dbReference type="NCBI Taxonomy" id="299467"/>
    <lineage>
        <taxon>Eukaryota</taxon>
        <taxon>Metazoa</taxon>
        <taxon>Ecdysozoa</taxon>
        <taxon>Arthropoda</taxon>
        <taxon>Chelicerata</taxon>
        <taxon>Arachnida</taxon>
        <taxon>Acari</taxon>
        <taxon>Acariformes</taxon>
        <taxon>Trombidiformes</taxon>
        <taxon>Prostigmata</taxon>
        <taxon>Anystina</taxon>
        <taxon>Parasitengona</taxon>
        <taxon>Trombiculoidea</taxon>
        <taxon>Trombiculidae</taxon>
        <taxon>Leptotrombidium</taxon>
    </lineage>
</organism>
<dbReference type="EMBL" id="NCKV01003118">
    <property type="protein sequence ID" value="RWS26043.1"/>
    <property type="molecule type" value="Genomic_DNA"/>
</dbReference>
<feature type="region of interest" description="Disordered" evidence="9">
    <location>
        <begin position="228"/>
        <end position="269"/>
    </location>
</feature>
<evidence type="ECO:0000256" key="9">
    <source>
        <dbReference type="SAM" id="MobiDB-lite"/>
    </source>
</evidence>
<feature type="compositionally biased region" description="Polar residues" evidence="9">
    <location>
        <begin position="805"/>
        <end position="823"/>
    </location>
</feature>
<dbReference type="InterPro" id="IPR031972">
    <property type="entry name" value="CSRNP_N"/>
</dbReference>
<dbReference type="OrthoDB" id="5946974at2759"/>
<evidence type="ECO:0000259" key="10">
    <source>
        <dbReference type="Pfam" id="PF16019"/>
    </source>
</evidence>
<evidence type="ECO:0000256" key="6">
    <source>
        <dbReference type="ARBA" id="ARBA00023159"/>
    </source>
</evidence>
<gene>
    <name evidence="11" type="ORF">B4U80_01468</name>
</gene>
<proteinExistence type="inferred from homology"/>
<protein>
    <submittedName>
        <fullName evidence="11">Cysteine/serine-rich nuclear protein 3-like protein</fullName>
    </submittedName>
</protein>
<evidence type="ECO:0000256" key="7">
    <source>
        <dbReference type="ARBA" id="ARBA00023163"/>
    </source>
</evidence>
<feature type="region of interest" description="Disordered" evidence="9">
    <location>
        <begin position="562"/>
        <end position="610"/>
    </location>
</feature>
<keyword evidence="8" id="KW-0539">Nucleus</keyword>
<reference evidence="11 12" key="1">
    <citation type="journal article" date="2018" name="Gigascience">
        <title>Genomes of trombidid mites reveal novel predicted allergens and laterally-transferred genes associated with secondary metabolism.</title>
        <authorList>
            <person name="Dong X."/>
            <person name="Chaisiri K."/>
            <person name="Xia D."/>
            <person name="Armstrong S.D."/>
            <person name="Fang Y."/>
            <person name="Donnelly M.J."/>
            <person name="Kadowaki T."/>
            <person name="McGarry J.W."/>
            <person name="Darby A.C."/>
            <person name="Makepeace B.L."/>
        </authorList>
    </citation>
    <scope>NUCLEOTIDE SEQUENCE [LARGE SCALE GENOMIC DNA]</scope>
    <source>
        <strain evidence="11">UoL-UT</strain>
    </source>
</reference>
<keyword evidence="4" id="KW-0805">Transcription regulation</keyword>
<evidence type="ECO:0000256" key="1">
    <source>
        <dbReference type="ARBA" id="ARBA00004123"/>
    </source>
</evidence>
<evidence type="ECO:0000256" key="2">
    <source>
        <dbReference type="ARBA" id="ARBA00008548"/>
    </source>
</evidence>